<keyword evidence="4" id="KW-0646">Protease inhibitor</keyword>
<dbReference type="EMBL" id="JANPWB010000011">
    <property type="protein sequence ID" value="KAJ1122261.1"/>
    <property type="molecule type" value="Genomic_DNA"/>
</dbReference>
<evidence type="ECO:0000256" key="10">
    <source>
        <dbReference type="SAM" id="SignalP"/>
    </source>
</evidence>
<dbReference type="InterPro" id="IPR014756">
    <property type="entry name" value="Ig_E-set"/>
</dbReference>
<evidence type="ECO:0000256" key="8">
    <source>
        <dbReference type="ARBA" id="ARBA00023180"/>
    </source>
</evidence>
<keyword evidence="3" id="KW-0964">Secreted</keyword>
<protein>
    <submittedName>
        <fullName evidence="13">Uncharacterized protein</fullName>
    </submittedName>
</protein>
<feature type="domain" description="Alpha-2-macroglobulin" evidence="12">
    <location>
        <begin position="759"/>
        <end position="848"/>
    </location>
</feature>
<dbReference type="Pfam" id="PF17789">
    <property type="entry name" value="MG4"/>
    <property type="match status" value="1"/>
</dbReference>
<dbReference type="GO" id="GO:0004867">
    <property type="term" value="F:serine-type endopeptidase inhibitor activity"/>
    <property type="evidence" value="ECO:0007669"/>
    <property type="project" value="UniProtKB-KW"/>
</dbReference>
<dbReference type="InterPro" id="IPR011625">
    <property type="entry name" value="A2M_N_BRD"/>
</dbReference>
<reference evidence="13" key="1">
    <citation type="journal article" date="2022" name="bioRxiv">
        <title>Sequencing and chromosome-scale assembly of the giantPleurodeles waltlgenome.</title>
        <authorList>
            <person name="Brown T."/>
            <person name="Elewa A."/>
            <person name="Iarovenko S."/>
            <person name="Subramanian E."/>
            <person name="Araus A.J."/>
            <person name="Petzold A."/>
            <person name="Susuki M."/>
            <person name="Suzuki K.-i.T."/>
            <person name="Hayashi T."/>
            <person name="Toyoda A."/>
            <person name="Oliveira C."/>
            <person name="Osipova E."/>
            <person name="Leigh N.D."/>
            <person name="Simon A."/>
            <person name="Yun M.H."/>
        </authorList>
    </citation>
    <scope>NUCLEOTIDE SEQUENCE</scope>
    <source>
        <strain evidence="13">20211129_DDA</strain>
        <tissue evidence="13">Liver</tissue>
    </source>
</reference>
<dbReference type="Pfam" id="PF07678">
    <property type="entry name" value="TED_complement"/>
    <property type="match status" value="1"/>
</dbReference>
<dbReference type="PANTHER" id="PTHR11412">
    <property type="entry name" value="MACROGLOBULIN / COMPLEMENT"/>
    <property type="match status" value="1"/>
</dbReference>
<keyword evidence="14" id="KW-1185">Reference proteome</keyword>
<dbReference type="Pfam" id="PF07703">
    <property type="entry name" value="A2M_BRD"/>
    <property type="match status" value="1"/>
</dbReference>
<dbReference type="InterPro" id="IPR013783">
    <property type="entry name" value="Ig-like_fold"/>
</dbReference>
<feature type="region of interest" description="Disordered" evidence="9">
    <location>
        <begin position="651"/>
        <end position="672"/>
    </location>
</feature>
<dbReference type="InterPro" id="IPR041555">
    <property type="entry name" value="MG3"/>
</dbReference>
<dbReference type="Gene3D" id="2.60.40.10">
    <property type="entry name" value="Immunoglobulins"/>
    <property type="match status" value="2"/>
</dbReference>
<dbReference type="InterPro" id="IPR002890">
    <property type="entry name" value="MG2"/>
</dbReference>
<keyword evidence="8" id="KW-0325">Glycoprotein</keyword>
<feature type="chain" id="PRO_5043854705" evidence="10">
    <location>
        <begin position="21"/>
        <end position="1035"/>
    </location>
</feature>
<dbReference type="GO" id="GO:0005615">
    <property type="term" value="C:extracellular space"/>
    <property type="evidence" value="ECO:0007669"/>
    <property type="project" value="InterPro"/>
</dbReference>
<dbReference type="InterPro" id="IPR040839">
    <property type="entry name" value="MG4"/>
</dbReference>
<proteinExistence type="inferred from homology"/>
<comment type="subcellular location">
    <subcellularLocation>
        <location evidence="1">Secreted</location>
    </subcellularLocation>
</comment>
<dbReference type="InterPro" id="IPR019742">
    <property type="entry name" value="MacrogloblnA2_CS"/>
</dbReference>
<evidence type="ECO:0000256" key="7">
    <source>
        <dbReference type="ARBA" id="ARBA00023157"/>
    </source>
</evidence>
<dbReference type="InterPro" id="IPR008930">
    <property type="entry name" value="Terpenoid_cyclase/PrenylTrfase"/>
</dbReference>
<evidence type="ECO:0000256" key="2">
    <source>
        <dbReference type="ARBA" id="ARBA00010952"/>
    </source>
</evidence>
<evidence type="ECO:0000256" key="6">
    <source>
        <dbReference type="ARBA" id="ARBA00022900"/>
    </source>
</evidence>
<evidence type="ECO:0000256" key="4">
    <source>
        <dbReference type="ARBA" id="ARBA00022690"/>
    </source>
</evidence>
<evidence type="ECO:0000259" key="12">
    <source>
        <dbReference type="SMART" id="SM01360"/>
    </source>
</evidence>
<dbReference type="InterPro" id="IPR001599">
    <property type="entry name" value="Macroglobln_a2"/>
</dbReference>
<feature type="compositionally biased region" description="Basic and acidic residues" evidence="9">
    <location>
        <begin position="721"/>
        <end position="747"/>
    </location>
</feature>
<feature type="domain" description="Alpha-2-macroglobulin bait region" evidence="11">
    <location>
        <begin position="458"/>
        <end position="609"/>
    </location>
</feature>
<comment type="caution">
    <text evidence="13">The sequence shown here is derived from an EMBL/GenBank/DDBJ whole genome shotgun (WGS) entry which is preliminary data.</text>
</comment>
<evidence type="ECO:0000256" key="3">
    <source>
        <dbReference type="ARBA" id="ARBA00022525"/>
    </source>
</evidence>
<keyword evidence="6" id="KW-0722">Serine protease inhibitor</keyword>
<dbReference type="SMART" id="SM01360">
    <property type="entry name" value="A2M"/>
    <property type="match status" value="1"/>
</dbReference>
<dbReference type="SUPFAM" id="SSF48239">
    <property type="entry name" value="Terpenoid cyclases/Protein prenyltransferases"/>
    <property type="match status" value="1"/>
</dbReference>
<dbReference type="InterPro" id="IPR050473">
    <property type="entry name" value="A2M/Complement_sys"/>
</dbReference>
<dbReference type="Gene3D" id="2.60.40.1940">
    <property type="match status" value="1"/>
</dbReference>
<name>A0AAV7P3S7_PLEWA</name>
<evidence type="ECO:0000313" key="13">
    <source>
        <dbReference type="EMBL" id="KAJ1122261.1"/>
    </source>
</evidence>
<dbReference type="SUPFAM" id="SSF81296">
    <property type="entry name" value="E set domains"/>
    <property type="match status" value="1"/>
</dbReference>
<dbReference type="AlphaFoldDB" id="A0AAV7P3S7"/>
<evidence type="ECO:0000259" key="11">
    <source>
        <dbReference type="SMART" id="SM01359"/>
    </source>
</evidence>
<dbReference type="SMART" id="SM01419">
    <property type="entry name" value="Thiol-ester_cl"/>
    <property type="match status" value="1"/>
</dbReference>
<evidence type="ECO:0000313" key="14">
    <source>
        <dbReference type="Proteomes" id="UP001066276"/>
    </source>
</evidence>
<keyword evidence="5 10" id="KW-0732">Signal</keyword>
<comment type="similarity">
    <text evidence="2">Belongs to the protease inhibitor I39 (alpha-2-macroglobulin) family.</text>
</comment>
<dbReference type="Pfam" id="PF01835">
    <property type="entry name" value="MG2"/>
    <property type="match status" value="1"/>
</dbReference>
<evidence type="ECO:0000256" key="1">
    <source>
        <dbReference type="ARBA" id="ARBA00004613"/>
    </source>
</evidence>
<evidence type="ECO:0000256" key="9">
    <source>
        <dbReference type="SAM" id="MobiDB-lite"/>
    </source>
</evidence>
<dbReference type="Pfam" id="PF17791">
    <property type="entry name" value="MG3"/>
    <property type="match status" value="1"/>
</dbReference>
<dbReference type="FunFam" id="2.60.40.1930:FF:000001">
    <property type="entry name" value="CD109 isoform 3"/>
    <property type="match status" value="1"/>
</dbReference>
<feature type="region of interest" description="Disordered" evidence="9">
    <location>
        <begin position="721"/>
        <end position="750"/>
    </location>
</feature>
<dbReference type="Gene3D" id="2.20.130.20">
    <property type="match status" value="1"/>
</dbReference>
<dbReference type="Pfam" id="PF00207">
    <property type="entry name" value="A2M"/>
    <property type="match status" value="1"/>
</dbReference>
<dbReference type="Proteomes" id="UP001066276">
    <property type="component" value="Chromosome 7"/>
</dbReference>
<gene>
    <name evidence="13" type="ORF">NDU88_000758</name>
</gene>
<dbReference type="InterPro" id="IPR047565">
    <property type="entry name" value="Alpha-macroglob_thiol-ester_cl"/>
</dbReference>
<evidence type="ECO:0000256" key="5">
    <source>
        <dbReference type="ARBA" id="ARBA00022729"/>
    </source>
</evidence>
<keyword evidence="7" id="KW-1015">Disulfide bond</keyword>
<organism evidence="13 14">
    <name type="scientific">Pleurodeles waltl</name>
    <name type="common">Iberian ribbed newt</name>
    <dbReference type="NCBI Taxonomy" id="8319"/>
    <lineage>
        <taxon>Eukaryota</taxon>
        <taxon>Metazoa</taxon>
        <taxon>Chordata</taxon>
        <taxon>Craniata</taxon>
        <taxon>Vertebrata</taxon>
        <taxon>Euteleostomi</taxon>
        <taxon>Amphibia</taxon>
        <taxon>Batrachia</taxon>
        <taxon>Caudata</taxon>
        <taxon>Salamandroidea</taxon>
        <taxon>Salamandridae</taxon>
        <taxon>Pleurodelinae</taxon>
        <taxon>Pleurodeles</taxon>
    </lineage>
</organism>
<accession>A0AAV7P3S7</accession>
<dbReference type="PROSITE" id="PS00477">
    <property type="entry name" value="ALPHA_2_MACROGLOBULIN"/>
    <property type="match status" value="1"/>
</dbReference>
<dbReference type="SMART" id="SM01359">
    <property type="entry name" value="A2M_N_2"/>
    <property type="match status" value="1"/>
</dbReference>
<dbReference type="Gene3D" id="1.50.10.20">
    <property type="match status" value="1"/>
</dbReference>
<dbReference type="PANTHER" id="PTHR11412:SF185">
    <property type="entry name" value="ALPHA-2-MACROGLOBULIN-LIKE PROTEIN 1"/>
    <property type="match status" value="1"/>
</dbReference>
<feature type="signal peptide" evidence="10">
    <location>
        <begin position="1"/>
        <end position="20"/>
    </location>
</feature>
<dbReference type="InterPro" id="IPR011626">
    <property type="entry name" value="Alpha-macroglobulin_TED"/>
</dbReference>
<dbReference type="Gene3D" id="2.60.40.1930">
    <property type="match status" value="2"/>
</dbReference>
<sequence>MKASLLLLWALLLVPTDASAEPHYAVIIPAFLQQSKQQKVCIHISDLTEKMKLTVTLRTAAHNHTLVKKAVEAPMLFECVPFQVPAPDSTPEEVASVHVEGHGATFNFEKSKKVLLKETVTRGYIQTDRPKYKPGDTVRFRIINMDDSFVGLNEEVPLVELVDPEKNRVGQWLNVKPTQGIVDLSFLLANGAALGTYTIKGPSKSSQTFEVMEYVLPKHELLIEAPSYINASDLELNIKLCARYTYGRPAHGTVELSVCFHPKSMSSLVIILAYGGTLPSFLCQEFNGETGQDGCHTLTVSTEMFNMSTGSYESVLLIDGKFTETETELTATNSALVEVPKDTLNMEFIGVKSYYQKDMIFKGKMKVEHAPGVPMKNTTVYLVLGLEDDIDVLEEDIILPFVTDDSGMVHFALDTSSWKNNMVSLTGKLNTTPSEEKIPRIGGFAWIRPFYSESKSYLQIQAPAEMPLDCHQDHRFMVSYCINRKELPVKAQHMDLFYLVIGRDDIALSGQKRIEVGSADPVSSAFFLELPVDSDMAPKSTLIMYTIFEDGEVSADTVKFEVLPCFKNKAEVGFSEERVRPGSEVKVLVRASPGSLCSVRAVDRSVHLMGEPSGGISSEANKESIGLTPRGYPYRIEDFEPYPCREEEAPRYAVGQETPGKTVHQEKSATRAKRSKMLGPWYHSQADVYSFFKESGLKILTNTKIKEPVSCVQHNVTKFRLPDDKTGDAAGPQEKDTPTKDKPEEKKKRARVRSHFPETWLYDLVPIGKTGQSDLQVTAPDTITEWKADAFCMADIGLGIAPSAGLTVFQPYFVEVHLPYSVVRGEEFLLKATVFNYPRECVQLSVSLKESQEFILKSPEEADFTHCLCHGKSNTFTWNILAPNLGKMEFTVSTKAVKKQAGCGSPDAIMVNKWRSDTVVKSLLVKAEGVKDETIHNTMLCPSDGQTAEEEISLSLPELTVNGSEQAFISVWGDVVGSALQNIGELLQMPLGCGEQNMVLFAPNVYIMQYLKSSSQLTPEVEKKAVGFMTNGRCP</sequence>